<dbReference type="AlphaFoldDB" id="A0A0H4V9P1"/>
<proteinExistence type="predicted"/>
<evidence type="ECO:0000313" key="2">
    <source>
        <dbReference type="Proteomes" id="UP000059113"/>
    </source>
</evidence>
<keyword evidence="2" id="KW-1185">Reference proteome</keyword>
<reference evidence="2" key="2">
    <citation type="submission" date="2015-04" db="EMBL/GenBank/DDBJ databases">
        <title>The complete genome sequence of Erythrobacter sp. s21-N3.</title>
        <authorList>
            <person name="Zhuang L."/>
            <person name="Liu Y."/>
            <person name="Shao Z."/>
        </authorList>
    </citation>
    <scope>NUCLEOTIDE SEQUENCE [LARGE SCALE GENOMIC DNA]</scope>
    <source>
        <strain evidence="2">s21-N3</strain>
    </source>
</reference>
<name>A0A0H4V9P1_9SPHN</name>
<dbReference type="KEGG" id="ery:CP97_02710"/>
<organism evidence="1 2">
    <name type="scientific">Aurantiacibacter atlanticus</name>
    <dbReference type="NCBI Taxonomy" id="1648404"/>
    <lineage>
        <taxon>Bacteria</taxon>
        <taxon>Pseudomonadati</taxon>
        <taxon>Pseudomonadota</taxon>
        <taxon>Alphaproteobacteria</taxon>
        <taxon>Sphingomonadales</taxon>
        <taxon>Erythrobacteraceae</taxon>
        <taxon>Aurantiacibacter</taxon>
    </lineage>
</organism>
<protein>
    <submittedName>
        <fullName evidence="1">Uncharacterized protein</fullName>
    </submittedName>
</protein>
<evidence type="ECO:0000313" key="1">
    <source>
        <dbReference type="EMBL" id="AKQ41185.2"/>
    </source>
</evidence>
<dbReference type="STRING" id="1648404.CP97_02710"/>
<gene>
    <name evidence="1" type="ORF">CP97_02710</name>
</gene>
<accession>A0A0H4V9P1</accession>
<sequence length="41" mass="4801">MPHSWFRIIDPSFTAFITGRPGKTGNQFLMKQCDRDKVMKN</sequence>
<dbReference type="Proteomes" id="UP000059113">
    <property type="component" value="Chromosome"/>
</dbReference>
<dbReference type="EMBL" id="CP011310">
    <property type="protein sequence ID" value="AKQ41185.2"/>
    <property type="molecule type" value="Genomic_DNA"/>
</dbReference>
<reference evidence="1 2" key="1">
    <citation type="journal article" date="2015" name="Int. J. Syst. Evol. Microbiol.">
        <title>Erythrobacter atlanticus sp. nov., a bacterium from ocean sediment able to degrade polycyclic aromatic hydrocarbons.</title>
        <authorList>
            <person name="Zhuang L."/>
            <person name="Liu Y."/>
            <person name="Wang L."/>
            <person name="Wang W."/>
            <person name="Shao Z."/>
        </authorList>
    </citation>
    <scope>NUCLEOTIDE SEQUENCE [LARGE SCALE GENOMIC DNA]</scope>
    <source>
        <strain evidence="2">s21-N3</strain>
    </source>
</reference>